<evidence type="ECO:0000256" key="1">
    <source>
        <dbReference type="SAM" id="MobiDB-lite"/>
    </source>
</evidence>
<organism evidence="2 3">
    <name type="scientific">Cudoniella acicularis</name>
    <dbReference type="NCBI Taxonomy" id="354080"/>
    <lineage>
        <taxon>Eukaryota</taxon>
        <taxon>Fungi</taxon>
        <taxon>Dikarya</taxon>
        <taxon>Ascomycota</taxon>
        <taxon>Pezizomycotina</taxon>
        <taxon>Leotiomycetes</taxon>
        <taxon>Helotiales</taxon>
        <taxon>Tricladiaceae</taxon>
        <taxon>Cudoniella</taxon>
    </lineage>
</organism>
<feature type="compositionally biased region" description="Acidic residues" evidence="1">
    <location>
        <begin position="1"/>
        <end position="10"/>
    </location>
</feature>
<dbReference type="AlphaFoldDB" id="A0A8H4R8E1"/>
<dbReference type="EMBL" id="JAAMPI010001788">
    <property type="protein sequence ID" value="KAF4624055.1"/>
    <property type="molecule type" value="Genomic_DNA"/>
</dbReference>
<evidence type="ECO:0000313" key="2">
    <source>
        <dbReference type="EMBL" id="KAF4624055.1"/>
    </source>
</evidence>
<reference evidence="2 3" key="1">
    <citation type="submission" date="2020-03" db="EMBL/GenBank/DDBJ databases">
        <title>Draft Genome Sequence of Cudoniella acicularis.</title>
        <authorList>
            <person name="Buettner E."/>
            <person name="Kellner H."/>
        </authorList>
    </citation>
    <scope>NUCLEOTIDE SEQUENCE [LARGE SCALE GENOMIC DNA]</scope>
    <source>
        <strain evidence="2 3">DSM 108380</strain>
    </source>
</reference>
<comment type="caution">
    <text evidence="2">The sequence shown here is derived from an EMBL/GenBank/DDBJ whole genome shotgun (WGS) entry which is preliminary data.</text>
</comment>
<sequence length="93" mass="10068">MQPDREEDQETQSRPQGLLRSPFDRARRYQERAAGASSVSAASVQRQCTTDLQSSPRAKGVHLHSAAFAAVAMTGIPTAKALGYPGQLARSER</sequence>
<name>A0A8H4R8E1_9HELO</name>
<feature type="compositionally biased region" description="Low complexity" evidence="1">
    <location>
        <begin position="33"/>
        <end position="44"/>
    </location>
</feature>
<keyword evidence="3" id="KW-1185">Reference proteome</keyword>
<proteinExistence type="predicted"/>
<gene>
    <name evidence="2" type="ORF">G7Y89_g14120</name>
</gene>
<feature type="region of interest" description="Disordered" evidence="1">
    <location>
        <begin position="1"/>
        <end position="45"/>
    </location>
</feature>
<evidence type="ECO:0000313" key="3">
    <source>
        <dbReference type="Proteomes" id="UP000566819"/>
    </source>
</evidence>
<dbReference type="Proteomes" id="UP000566819">
    <property type="component" value="Unassembled WGS sequence"/>
</dbReference>
<feature type="compositionally biased region" description="Basic and acidic residues" evidence="1">
    <location>
        <begin position="22"/>
        <end position="31"/>
    </location>
</feature>
<protein>
    <submittedName>
        <fullName evidence="2">Uncharacterized protein</fullName>
    </submittedName>
</protein>
<accession>A0A8H4R8E1</accession>